<evidence type="ECO:0000313" key="2">
    <source>
        <dbReference type="EMBL" id="CEM27775.1"/>
    </source>
</evidence>
<organism evidence="2">
    <name type="scientific">Chromera velia CCMP2878</name>
    <dbReference type="NCBI Taxonomy" id="1169474"/>
    <lineage>
        <taxon>Eukaryota</taxon>
        <taxon>Sar</taxon>
        <taxon>Alveolata</taxon>
        <taxon>Colpodellida</taxon>
        <taxon>Chromeraceae</taxon>
        <taxon>Chromera</taxon>
    </lineage>
</organism>
<feature type="compositionally biased region" description="Basic and acidic residues" evidence="1">
    <location>
        <begin position="614"/>
        <end position="628"/>
    </location>
</feature>
<proteinExistence type="predicted"/>
<sequence length="866" mass="91592">MGQPDEGLGLPPLRDPRSPQARAVLGGSAGARLSFAKGDPHPRGVGYACVSLSFSPDGFLLLAAYENGLVDLLNFPELDRALVVEAPFKTPPRRCSLQHPQSTFDSEEDVFASKEGGGDFRARHFVSVAPPAEGPQAEEAPAERRKALFLQGRPQRARDGDTAPCTGTRMGGLRGGGGELFILSQQGVGEVVLYETFPIGSKRAKHVAAEYRVPDMENTTNGMLSLEIADFCPHPSSLYLIAVCNLSPFFVLPHGAASLAEAAESDATPLRWAGMQTLVFELATGTLLCHAACDPSPSGSRLACSALFLNCDPSGTFFFVGAQVIRRGEGGNEVENGGEEAGKAQHVPPIGRPTSEAAGAMAGSAGRLSAENLLNAIESLRREGYAKRETGGGGAFPALLGLGGGGAPQGVGAHWQWADSIPGRFSGNEDRLKGRQGQPINEMNIIKRAEDGLIGGPYPTLLTAISFETGLPAYSLTVDLAPSPPPCPSECLRFLPDDLSTVFSGHADGSLSFWRLPARMLGLIGKTFQYASVDREMFPSCLYELSALEQADAPLPGQFAERLLSLQALTEFWGQTALRAPAWTQWAHKFRIAPPADEEVRSPLCNPSPPNLIRRPDSIGKGSGGREDPLAEARQAFIPPSTGRLAAVSGPLAGANPPRFSVAAGAGTPTTWVSAHAAVKARPPHRTSSVPFAGAVRDPVEADVMEDEEGNSRLVAYAPELVRRYGDRRVDMAAADPIPGCPFDCPQGAERGVRLSSTSLLPSTVIPAERGFLQQKEGRVGLAPRTVRVGGKSPEALGTAALSPRLQLPINANSRPGAAPGFAVKEGLGGMQFEVVERVFGDLDSFERQHIPSDGSDDDPYFEDGV</sequence>
<accession>A0A0G4GEE9</accession>
<feature type="region of interest" description="Disordered" evidence="1">
    <location>
        <begin position="1"/>
        <end position="22"/>
    </location>
</feature>
<gene>
    <name evidence="2" type="ORF">Cvel_21515</name>
</gene>
<dbReference type="AlphaFoldDB" id="A0A0G4GEE9"/>
<dbReference type="EMBL" id="CDMZ01001132">
    <property type="protein sequence ID" value="CEM27775.1"/>
    <property type="molecule type" value="Genomic_DNA"/>
</dbReference>
<reference evidence="2" key="1">
    <citation type="submission" date="2014-11" db="EMBL/GenBank/DDBJ databases">
        <authorList>
            <person name="Otto D Thomas"/>
            <person name="Naeem Raeece"/>
        </authorList>
    </citation>
    <scope>NUCLEOTIDE SEQUENCE</scope>
</reference>
<feature type="region of interest" description="Disordered" evidence="1">
    <location>
        <begin position="847"/>
        <end position="866"/>
    </location>
</feature>
<dbReference type="VEuPathDB" id="CryptoDB:Cvel_21515"/>
<evidence type="ECO:0000256" key="1">
    <source>
        <dbReference type="SAM" id="MobiDB-lite"/>
    </source>
</evidence>
<name>A0A0G4GEE9_9ALVE</name>
<feature type="compositionally biased region" description="Acidic residues" evidence="1">
    <location>
        <begin position="855"/>
        <end position="866"/>
    </location>
</feature>
<protein>
    <submittedName>
        <fullName evidence="2">Uncharacterized protein</fullName>
    </submittedName>
</protein>
<feature type="region of interest" description="Disordered" evidence="1">
    <location>
        <begin position="599"/>
        <end position="628"/>
    </location>
</feature>